<organism evidence="3 4">
    <name type="scientific">Advenella mimigardefordensis (strain DSM 17166 / LMG 22922 / DPN7)</name>
    <dbReference type="NCBI Taxonomy" id="1247726"/>
    <lineage>
        <taxon>Bacteria</taxon>
        <taxon>Pseudomonadati</taxon>
        <taxon>Pseudomonadota</taxon>
        <taxon>Betaproteobacteria</taxon>
        <taxon>Burkholderiales</taxon>
        <taxon>Alcaligenaceae</taxon>
    </lineage>
</organism>
<reference evidence="3 4" key="1">
    <citation type="journal article" date="2014" name="Microbiology">
        <title>Unravelling the complete genome sequence of Advenella mimigardefordensis strain DPN7T and novel insights in the catabolism of the xenobiotic polythioester precursor 3,3'-dithiodipropionate.</title>
        <authorList>
            <person name="Wubbeler J.H."/>
            <person name="Hiessl S."/>
            <person name="Schuldes J."/>
            <person name="Thurmer A."/>
            <person name="Daniel R."/>
            <person name="Steinbuchel A."/>
        </authorList>
    </citation>
    <scope>NUCLEOTIDE SEQUENCE [LARGE SCALE GENOMIC DNA]</scope>
    <source>
        <strain evidence="4">DSM 17166 / LMG 22922 / DPN7</strain>
    </source>
</reference>
<evidence type="ECO:0000259" key="2">
    <source>
        <dbReference type="Pfam" id="PF00561"/>
    </source>
</evidence>
<protein>
    <submittedName>
        <fullName evidence="3">Alpha/beta hydrolase fold domain-containing protein</fullName>
    </submittedName>
</protein>
<dbReference type="Gene3D" id="3.40.50.1820">
    <property type="entry name" value="alpha/beta hydrolase"/>
    <property type="match status" value="1"/>
</dbReference>
<dbReference type="PANTHER" id="PTHR43798:SF31">
    <property type="entry name" value="AB HYDROLASE SUPERFAMILY PROTEIN YCLE"/>
    <property type="match status" value="1"/>
</dbReference>
<dbReference type="InterPro" id="IPR050266">
    <property type="entry name" value="AB_hydrolase_sf"/>
</dbReference>
<dbReference type="HOGENOM" id="CLU_020336_50_1_4"/>
<evidence type="ECO:0000313" key="4">
    <source>
        <dbReference type="Proteomes" id="UP000019095"/>
    </source>
</evidence>
<dbReference type="SUPFAM" id="SSF53474">
    <property type="entry name" value="alpha/beta-Hydrolases"/>
    <property type="match status" value="1"/>
</dbReference>
<dbReference type="Pfam" id="PF00561">
    <property type="entry name" value="Abhydrolase_1"/>
    <property type="match status" value="1"/>
</dbReference>
<feature type="domain" description="AB hydrolase-1" evidence="2">
    <location>
        <begin position="22"/>
        <end position="257"/>
    </location>
</feature>
<dbReference type="PANTHER" id="PTHR43798">
    <property type="entry name" value="MONOACYLGLYCEROL LIPASE"/>
    <property type="match status" value="1"/>
</dbReference>
<accession>W0PGV5</accession>
<proteinExistence type="predicted"/>
<name>W0PGV5_ADVMD</name>
<dbReference type="GO" id="GO:0016787">
    <property type="term" value="F:hydrolase activity"/>
    <property type="evidence" value="ECO:0007669"/>
    <property type="project" value="UniProtKB-KW"/>
</dbReference>
<evidence type="ECO:0000313" key="3">
    <source>
        <dbReference type="EMBL" id="AHG64610.1"/>
    </source>
</evidence>
<dbReference type="AlphaFoldDB" id="W0PGV5"/>
<keyword evidence="4" id="KW-1185">Reference proteome</keyword>
<dbReference type="EMBL" id="CP003915">
    <property type="protein sequence ID" value="AHG64610.1"/>
    <property type="molecule type" value="Genomic_DNA"/>
</dbReference>
<sequence length="301" mass="32809">MTIARTDDGIDLYYEETGSGTPVIFVHEFAGDLRSWEQQVRHFSRWYRCITFNARGYPPSSVPTEVNAYSQDIAVADILAVMNHASVDKAHVVGLSMGGFAALHMGLQHPDRLHSLCVAGAGYGAEPQRQELFKNESQLTATFLLEQGAQAFAEKYAIGPTRLPFKNADPRGFEEFRSQLAEHSALGSANTQLGVQRDRPSLYALKDRLHTLTLPTLIMTGDEDTPCLAPALMLKASIPSAALSVIPNCGHTINLEAAQEFNRILGDFLHAANSSRWPTHNIDNGSQSITGMSLQIKGASA</sequence>
<evidence type="ECO:0000256" key="1">
    <source>
        <dbReference type="ARBA" id="ARBA00022801"/>
    </source>
</evidence>
<dbReference type="InterPro" id="IPR000073">
    <property type="entry name" value="AB_hydrolase_1"/>
</dbReference>
<dbReference type="STRING" id="1247726.MIM_c25400"/>
<dbReference type="InterPro" id="IPR029058">
    <property type="entry name" value="AB_hydrolase_fold"/>
</dbReference>
<dbReference type="Proteomes" id="UP000019095">
    <property type="component" value="Chromosome"/>
</dbReference>
<keyword evidence="1 3" id="KW-0378">Hydrolase</keyword>
<gene>
    <name evidence="3" type="ORF">MIM_c25400</name>
</gene>
<dbReference type="KEGG" id="amim:MIM_c25400"/>
<dbReference type="eggNOG" id="COG0596">
    <property type="taxonomic scope" value="Bacteria"/>
</dbReference>
<dbReference type="GO" id="GO:0016020">
    <property type="term" value="C:membrane"/>
    <property type="evidence" value="ECO:0007669"/>
    <property type="project" value="TreeGrafter"/>
</dbReference>
<dbReference type="PATRIC" id="fig|1247726.3.peg.2791"/>
<dbReference type="RefSeq" id="WP_025373253.1">
    <property type="nucleotide sequence ID" value="NZ_CP003915.1"/>
</dbReference>
<dbReference type="OrthoDB" id="3663240at2"/>